<keyword evidence="1" id="KW-0472">Membrane</keyword>
<feature type="transmembrane region" description="Helical" evidence="1">
    <location>
        <begin position="92"/>
        <end position="113"/>
    </location>
</feature>
<feature type="transmembrane region" description="Helical" evidence="1">
    <location>
        <begin position="148"/>
        <end position="165"/>
    </location>
</feature>
<reference evidence="3 5" key="2">
    <citation type="submission" date="2018-12" db="EMBL/GenBank/DDBJ databases">
        <authorList>
            <consortium name="Pathogen Informatics"/>
        </authorList>
    </citation>
    <scope>NUCLEOTIDE SEQUENCE [LARGE SCALE GENOMIC DNA]</scope>
    <source>
        <strain evidence="3 5">NCTC13489</strain>
    </source>
</reference>
<dbReference type="EMBL" id="LR134441">
    <property type="protein sequence ID" value="VEH99950.1"/>
    <property type="molecule type" value="Genomic_DNA"/>
</dbReference>
<evidence type="ECO:0000256" key="1">
    <source>
        <dbReference type="SAM" id="Phobius"/>
    </source>
</evidence>
<dbReference type="STRING" id="266748.HY04_04335"/>
<dbReference type="Proteomes" id="UP000270036">
    <property type="component" value="Chromosome"/>
</dbReference>
<evidence type="ECO:0000313" key="5">
    <source>
        <dbReference type="Proteomes" id="UP000270036"/>
    </source>
</evidence>
<dbReference type="KEGG" id="cant:NCTC13489_01875"/>
<dbReference type="Proteomes" id="UP000028349">
    <property type="component" value="Unassembled WGS sequence"/>
</dbReference>
<evidence type="ECO:0000313" key="2">
    <source>
        <dbReference type="EMBL" id="KEY17774.1"/>
    </source>
</evidence>
<protein>
    <submittedName>
        <fullName evidence="3">Uncharacterized protein</fullName>
    </submittedName>
</protein>
<name>A0A448NS81_9FLAO</name>
<keyword evidence="4" id="KW-1185">Reference proteome</keyword>
<feature type="transmembrane region" description="Helical" evidence="1">
    <location>
        <begin position="253"/>
        <end position="271"/>
    </location>
</feature>
<organism evidence="3 5">
    <name type="scientific">Kaistella antarctica</name>
    <dbReference type="NCBI Taxonomy" id="266748"/>
    <lineage>
        <taxon>Bacteria</taxon>
        <taxon>Pseudomonadati</taxon>
        <taxon>Bacteroidota</taxon>
        <taxon>Flavobacteriia</taxon>
        <taxon>Flavobacteriales</taxon>
        <taxon>Weeksellaceae</taxon>
        <taxon>Chryseobacterium group</taxon>
        <taxon>Kaistella</taxon>
    </lineage>
</organism>
<evidence type="ECO:0000313" key="4">
    <source>
        <dbReference type="Proteomes" id="UP000028349"/>
    </source>
</evidence>
<reference evidence="2 4" key="1">
    <citation type="submission" date="2014-07" db="EMBL/GenBank/DDBJ databases">
        <authorList>
            <person name="Pisani N.G."/>
            <person name="Newman J.D."/>
        </authorList>
    </citation>
    <scope>NUCLEOTIDE SEQUENCE [LARGE SCALE GENOMIC DNA]</scope>
    <source>
        <strain evidence="2 4">LMG 24720</strain>
    </source>
</reference>
<feature type="transmembrane region" description="Helical" evidence="1">
    <location>
        <begin position="212"/>
        <end position="233"/>
    </location>
</feature>
<feature type="transmembrane region" description="Helical" evidence="1">
    <location>
        <begin position="6"/>
        <end position="31"/>
    </location>
</feature>
<dbReference type="OrthoDB" id="1236004at2"/>
<dbReference type="EMBL" id="JPEP01000002">
    <property type="protein sequence ID" value="KEY17774.1"/>
    <property type="molecule type" value="Genomic_DNA"/>
</dbReference>
<keyword evidence="1" id="KW-0812">Transmembrane</keyword>
<sequence length="325" mass="37389">MKINLLSKIIFAVLLAFTVNSFVYFGFANIYSSTILNYANFQEQFQAGIYQYRILSGYLLVAVYEFLSFLNIDYEIFKLKFVSEDSEPQMYLSFYILNTIFILLSAIMLVLITELKSFSATYSEKILIIAVALFSIGLSTFVVVPYDVSSYFFLLLFFYLLLSYLKKPSSLKLIILSIVILVSTLNRESSALSLSLAATLLYTKFGLKKETIIPIIVLGIVFLGVYFGLRLTSETFTTNDGNLLIQNFTQPKNILGILFWLVFFAFTIILAKDRKPMKHILLFHLLSFPYILLCFYTGILYEIRLYMPLFITSLLLTKIEFSKIH</sequence>
<proteinExistence type="predicted"/>
<feature type="transmembrane region" description="Helical" evidence="1">
    <location>
        <begin position="125"/>
        <end position="142"/>
    </location>
</feature>
<keyword evidence="1" id="KW-1133">Transmembrane helix</keyword>
<dbReference type="AlphaFoldDB" id="A0A448NS81"/>
<accession>A0A448NS81</accession>
<evidence type="ECO:0000313" key="3">
    <source>
        <dbReference type="EMBL" id="VEH99950.1"/>
    </source>
</evidence>
<feature type="transmembrane region" description="Helical" evidence="1">
    <location>
        <begin position="280"/>
        <end position="299"/>
    </location>
</feature>
<feature type="transmembrane region" description="Helical" evidence="1">
    <location>
        <begin position="52"/>
        <end position="72"/>
    </location>
</feature>
<gene>
    <name evidence="2" type="ORF">HY04_04335</name>
    <name evidence="3" type="ORF">NCTC13489_01875</name>
</gene>
<dbReference type="RefSeq" id="WP_034717609.1">
    <property type="nucleotide sequence ID" value="NZ_FOIX01000001.1"/>
</dbReference>